<dbReference type="EMBL" id="CP074691">
    <property type="protein sequence ID" value="QVL35515.1"/>
    <property type="molecule type" value="Genomic_DNA"/>
</dbReference>
<gene>
    <name evidence="1" type="ORF">KIH16_10000</name>
</gene>
<sequence length="298" mass="31488">MGRLRPFRRFAPDGEPKRRRLSRLFGVLEALSVHGRAGLAVVLIILATGAASVFFLGDAHRVPSGASLEAPSLRHPLGTDDLGIDIGAQLCRGALVSVLVGLGSAGLAGVGGSVLGVLAGYSGGAVDRLVTGLCDVMTAIPQLPLMIVLGAFLGPSTQNVILVVGFLSWVGPARIARAKTLSMRREKFIVAAASYGASFFHIARKHLLPALLPLVAASCLRIVGHAVSAEAGLTFLGLGDPTSKSWGMLLNRSMSFSAIYFTDFWKWWVLPPLMALAMLVVSVAFIARDLEKLVNRKL</sequence>
<evidence type="ECO:0000313" key="1">
    <source>
        <dbReference type="EMBL" id="QVL35515.1"/>
    </source>
</evidence>
<proteinExistence type="predicted"/>
<organism evidence="1 2">
    <name type="scientific">Aminirod propionatiphilus</name>
    <dbReference type="NCBI Taxonomy" id="3415223"/>
    <lineage>
        <taxon>Bacteria</taxon>
        <taxon>Thermotogati</taxon>
        <taxon>Synergistota</taxon>
        <taxon>Synergistia</taxon>
        <taxon>Synergistales</taxon>
        <taxon>Aminiphilaceae</taxon>
        <taxon>Aminirod</taxon>
    </lineage>
</organism>
<evidence type="ECO:0000313" key="2">
    <source>
        <dbReference type="Proteomes" id="UP000682204"/>
    </source>
</evidence>
<dbReference type="Proteomes" id="UP000682204">
    <property type="component" value="Chromosome"/>
</dbReference>
<protein>
    <submittedName>
        <fullName evidence="1">ABC transporter permease</fullName>
    </submittedName>
</protein>
<accession>A0ACD1DTM6</accession>
<reference evidence="1" key="1">
    <citation type="submission" date="2021-05" db="EMBL/GenBank/DDBJ databases">
        <title>An isolated secondary fermenter in methanogenic hydrocarbon-degrading communities.</title>
        <authorList>
            <person name="Liu Y.-F."/>
            <person name="Liu Z.-l."/>
        </authorList>
    </citation>
    <scope>NUCLEOTIDE SEQUENCE</scope>
    <source>
        <strain evidence="1">L-13</strain>
    </source>
</reference>
<keyword evidence="2" id="KW-1185">Reference proteome</keyword>
<name>A0ACD1DTM6_9BACT</name>